<dbReference type="InterPro" id="IPR050181">
    <property type="entry name" value="Cold_shock_domain"/>
</dbReference>
<accession>C6I003</accession>
<sequence length="320" mass="35560">MPKGRVKAYNPDKGYGTILLDDGQEIFVHGSAIQTDGLKVLEAGQRVRFEIAMGPQGPLAANVRRMADGPGGYRAPMDSPKSSAETRSPFRETAEGEALPAGPPDLSREEPRLASSVLSLPRFDNHPTFARLRRLMGATRLGRFSPLPVTPLDILPQDQVSEQEMAHLASRGLDVVEGDVRLLPDGTLAFKNRRVLLYIRTPPSSTSEDLDFDESWRSPRRRSFGAEDPGPRFHIANCRTLESMRQSGRGHRYVVSTRTDGQFELVSPGGSVATRSLRVCKNCLERLDWQGFVRVSGQERDRRVDAFSLSEFFSFYGLTL</sequence>
<evidence type="ECO:0000313" key="4">
    <source>
        <dbReference type="Proteomes" id="UP000009374"/>
    </source>
</evidence>
<dbReference type="InterPro" id="IPR011129">
    <property type="entry name" value="CSD"/>
</dbReference>
<dbReference type="PANTHER" id="PTHR11544">
    <property type="entry name" value="COLD SHOCK DOMAIN CONTAINING PROTEINS"/>
    <property type="match status" value="1"/>
</dbReference>
<dbReference type="GO" id="GO:0003677">
    <property type="term" value="F:DNA binding"/>
    <property type="evidence" value="ECO:0007669"/>
    <property type="project" value="UniProtKB-KW"/>
</dbReference>
<reference evidence="3 4" key="1">
    <citation type="journal article" date="2009" name="Appl. Environ. Microbiol.">
        <title>Community genomic and proteomic analyses of chemoautotrophic iron-oxidizing "Leptospirillum rubarum" (Group II) and "Leptospirillum ferrodiazotrophum" (Group III) bacteria in acid mine drainage biofilms.</title>
        <authorList>
            <person name="Goltsman D.S."/>
            <person name="Denef V.J."/>
            <person name="Singer S.W."/>
            <person name="VerBerkmoes N.C."/>
            <person name="Lefsrud M."/>
            <person name="Mueller R.S."/>
            <person name="Dick G.J."/>
            <person name="Sun C.L."/>
            <person name="Wheeler K.E."/>
            <person name="Zemla A."/>
            <person name="Baker B.J."/>
            <person name="Hauser L."/>
            <person name="Land M."/>
            <person name="Shah M.B."/>
            <person name="Thelen M.P."/>
            <person name="Hettich R.L."/>
            <person name="Banfield J.F."/>
        </authorList>
    </citation>
    <scope>NUCLEOTIDE SEQUENCE [LARGE SCALE GENOMIC DNA]</scope>
</reference>
<dbReference type="Gene3D" id="2.40.50.140">
    <property type="entry name" value="Nucleic acid-binding proteins"/>
    <property type="match status" value="1"/>
</dbReference>
<organism evidence="3 4">
    <name type="scientific">Leptospirillum ferrodiazotrophum</name>
    <dbReference type="NCBI Taxonomy" id="412449"/>
    <lineage>
        <taxon>Bacteria</taxon>
        <taxon>Pseudomonadati</taxon>
        <taxon>Nitrospirota</taxon>
        <taxon>Nitrospiria</taxon>
        <taxon>Nitrospirales</taxon>
        <taxon>Nitrospiraceae</taxon>
        <taxon>Leptospirillum</taxon>
    </lineage>
</organism>
<keyword evidence="3" id="KW-0238">DNA-binding</keyword>
<dbReference type="EMBL" id="GG693884">
    <property type="protein sequence ID" value="EES51783.1"/>
    <property type="molecule type" value="Genomic_DNA"/>
</dbReference>
<dbReference type="Pfam" id="PF00313">
    <property type="entry name" value="CSD"/>
    <property type="match status" value="1"/>
</dbReference>
<dbReference type="GO" id="GO:0005829">
    <property type="term" value="C:cytosol"/>
    <property type="evidence" value="ECO:0007669"/>
    <property type="project" value="UniProtKB-ARBA"/>
</dbReference>
<dbReference type="InterPro" id="IPR012340">
    <property type="entry name" value="NA-bd_OB-fold"/>
</dbReference>
<feature type="domain" description="CSD" evidence="2">
    <location>
        <begin position="1"/>
        <end position="65"/>
    </location>
</feature>
<evidence type="ECO:0000259" key="2">
    <source>
        <dbReference type="PROSITE" id="PS51857"/>
    </source>
</evidence>
<evidence type="ECO:0000256" key="1">
    <source>
        <dbReference type="SAM" id="MobiDB-lite"/>
    </source>
</evidence>
<dbReference type="Proteomes" id="UP000009374">
    <property type="component" value="Unassembled WGS sequence"/>
</dbReference>
<dbReference type="SUPFAM" id="SSF50249">
    <property type="entry name" value="Nucleic acid-binding proteins"/>
    <property type="match status" value="1"/>
</dbReference>
<protein>
    <submittedName>
        <fullName evidence="3">Putative cold-shock DNA-binding domain protein</fullName>
    </submittedName>
</protein>
<name>C6I003_9BACT</name>
<gene>
    <name evidence="3" type="ORF">UBAL3_95450003</name>
</gene>
<dbReference type="SMART" id="SM00357">
    <property type="entry name" value="CSP"/>
    <property type="match status" value="1"/>
</dbReference>
<dbReference type="PROSITE" id="PS51857">
    <property type="entry name" value="CSD_2"/>
    <property type="match status" value="1"/>
</dbReference>
<feature type="region of interest" description="Disordered" evidence="1">
    <location>
        <begin position="68"/>
        <end position="110"/>
    </location>
</feature>
<dbReference type="AlphaFoldDB" id="C6I003"/>
<proteinExistence type="predicted"/>
<evidence type="ECO:0000313" key="3">
    <source>
        <dbReference type="EMBL" id="EES51783.1"/>
    </source>
</evidence>
<keyword evidence="4" id="KW-1185">Reference proteome</keyword>
<dbReference type="PRINTS" id="PR00050">
    <property type="entry name" value="COLDSHOCK"/>
</dbReference>
<dbReference type="InterPro" id="IPR002059">
    <property type="entry name" value="CSP_DNA-bd"/>
</dbReference>